<accession>A0A562R7W4</accession>
<dbReference type="RefSeq" id="WP_158643131.1">
    <property type="nucleotide sequence ID" value="NZ_VLLB01000004.1"/>
</dbReference>
<name>A0A562R7W4_9BURK</name>
<dbReference type="OrthoDB" id="6169380at2"/>
<dbReference type="AlphaFoldDB" id="A0A562R7W4"/>
<gene>
    <name evidence="1" type="ORF">IP91_02575</name>
</gene>
<reference evidence="1 2" key="1">
    <citation type="journal article" date="2015" name="Stand. Genomic Sci.">
        <title>Genomic Encyclopedia of Bacterial and Archaeal Type Strains, Phase III: the genomes of soil and plant-associated and newly described type strains.</title>
        <authorList>
            <person name="Whitman W.B."/>
            <person name="Woyke T."/>
            <person name="Klenk H.P."/>
            <person name="Zhou Y."/>
            <person name="Lilburn T.G."/>
            <person name="Beck B.J."/>
            <person name="De Vos P."/>
            <person name="Vandamme P."/>
            <person name="Eisen J.A."/>
            <person name="Garrity G."/>
            <person name="Hugenholtz P."/>
            <person name="Kyrpides N.C."/>
        </authorList>
    </citation>
    <scope>NUCLEOTIDE SEQUENCE [LARGE SCALE GENOMIC DNA]</scope>
    <source>
        <strain evidence="1 2">CGMCC 1.10822</strain>
    </source>
</reference>
<dbReference type="InterPro" id="IPR014915">
    <property type="entry name" value="Phage_TLS_TfmB"/>
</dbReference>
<evidence type="ECO:0000313" key="1">
    <source>
        <dbReference type="EMBL" id="TWI65168.1"/>
    </source>
</evidence>
<proteinExistence type="predicted"/>
<protein>
    <submittedName>
        <fullName evidence="1">Uncharacterized protein DUF1799</fullName>
    </submittedName>
</protein>
<organism evidence="1 2">
    <name type="scientific">Pseudoduganella lurida</name>
    <dbReference type="NCBI Taxonomy" id="1036180"/>
    <lineage>
        <taxon>Bacteria</taxon>
        <taxon>Pseudomonadati</taxon>
        <taxon>Pseudomonadota</taxon>
        <taxon>Betaproteobacteria</taxon>
        <taxon>Burkholderiales</taxon>
        <taxon>Oxalobacteraceae</taxon>
        <taxon>Telluria group</taxon>
        <taxon>Pseudoduganella</taxon>
    </lineage>
</organism>
<keyword evidence="2" id="KW-1185">Reference proteome</keyword>
<dbReference type="Proteomes" id="UP000318431">
    <property type="component" value="Unassembled WGS sequence"/>
</dbReference>
<evidence type="ECO:0000313" key="2">
    <source>
        <dbReference type="Proteomes" id="UP000318431"/>
    </source>
</evidence>
<dbReference type="EMBL" id="VLLB01000004">
    <property type="protein sequence ID" value="TWI65168.1"/>
    <property type="molecule type" value="Genomic_DNA"/>
</dbReference>
<comment type="caution">
    <text evidence="1">The sequence shown here is derived from an EMBL/GenBank/DDBJ whole genome shotgun (WGS) entry which is preliminary data.</text>
</comment>
<sequence length="91" mass="10338">MIAAAEAPVQPAVIDFQVWEENWRTVSLFVGLATQWRMHIGMAGVHYQGLDYGAVEVALRLERVPRADWPQTFRDLQTMERAALPLLNDTT</sequence>
<dbReference type="Pfam" id="PF08809">
    <property type="entry name" value="DUF1799"/>
    <property type="match status" value="1"/>
</dbReference>